<evidence type="ECO:0000256" key="2">
    <source>
        <dbReference type="SAM" id="MobiDB-lite"/>
    </source>
</evidence>
<evidence type="ECO:0000256" key="1">
    <source>
        <dbReference type="SAM" id="Coils"/>
    </source>
</evidence>
<keyword evidence="1" id="KW-0175">Coiled coil</keyword>
<dbReference type="GO" id="GO:0045121">
    <property type="term" value="C:membrane raft"/>
    <property type="evidence" value="ECO:0007669"/>
    <property type="project" value="TreeGrafter"/>
</dbReference>
<dbReference type="PANTHER" id="PTHR21447:SF11">
    <property type="entry name" value="RING-TYPE DOMAIN-CONTAINING PROTEIN"/>
    <property type="match status" value="1"/>
</dbReference>
<dbReference type="eggNOG" id="KOG0800">
    <property type="taxonomic scope" value="Eukaryota"/>
</dbReference>
<feature type="region of interest" description="Disordered" evidence="2">
    <location>
        <begin position="502"/>
        <end position="607"/>
    </location>
</feature>
<dbReference type="STRING" id="1561998.A0A1I7V1G2"/>
<protein>
    <submittedName>
        <fullName evidence="5">RING-type domain-containing protein</fullName>
    </submittedName>
</protein>
<proteinExistence type="predicted"/>
<dbReference type="Proteomes" id="UP000095282">
    <property type="component" value="Unplaced"/>
</dbReference>
<accession>A0A1I7V1G2</accession>
<evidence type="ECO:0000313" key="5">
    <source>
        <dbReference type="WBParaSite" id="Csp11.Scaffold630.g21448.t1"/>
    </source>
</evidence>
<feature type="compositionally biased region" description="Low complexity" evidence="2">
    <location>
        <begin position="534"/>
        <end position="550"/>
    </location>
</feature>
<evidence type="ECO:0000313" key="4">
    <source>
        <dbReference type="Proteomes" id="UP000095282"/>
    </source>
</evidence>
<dbReference type="InterPro" id="IPR056711">
    <property type="entry name" value="DUF7809"/>
</dbReference>
<dbReference type="GO" id="GO:0045087">
    <property type="term" value="P:innate immune response"/>
    <property type="evidence" value="ECO:0007669"/>
    <property type="project" value="TreeGrafter"/>
</dbReference>
<organism evidence="4 5">
    <name type="scientific">Caenorhabditis tropicalis</name>
    <dbReference type="NCBI Taxonomy" id="1561998"/>
    <lineage>
        <taxon>Eukaryota</taxon>
        <taxon>Metazoa</taxon>
        <taxon>Ecdysozoa</taxon>
        <taxon>Nematoda</taxon>
        <taxon>Chromadorea</taxon>
        <taxon>Rhabditida</taxon>
        <taxon>Rhabditina</taxon>
        <taxon>Rhabditomorpha</taxon>
        <taxon>Rhabditoidea</taxon>
        <taxon>Rhabditidae</taxon>
        <taxon>Peloderinae</taxon>
        <taxon>Caenorhabditis</taxon>
    </lineage>
</organism>
<dbReference type="PANTHER" id="PTHR21447">
    <property type="entry name" value="RING-TYPE DOMAIN-CONTAINING PROTEIN-RELATED"/>
    <property type="match status" value="1"/>
</dbReference>
<keyword evidence="4" id="KW-1185">Reference proteome</keyword>
<sequence length="847" mass="99716">MLASVKYMNLKPSTWEKLTRNYIPNELIPSNWSCSSRYPLDSLENLLSKGHQALRMYESPEQLAVEVLNFNQYPGCFKEIGVDTEDRFKNGVQIYKSLKRNEYIYKIDFCTAIYRILNRSLDDSKWKLINDSVILYLKNLESTMTNNWEMIEYPREKLAEVKEAVWRSIDASKYNEFIEKTELIKDSDDVIQKWKSILNKNGNLESEQEILDVLNESFRHFPVKGNEKRYTKMYELLRVIISRIFYIEVGSILPNNTESTPIVRLFCEDKEYVVMAEELLETMKREEMNVSKIKNLSSHQLALQCFMFNELANVVDKEDLKRFEFVNITVQVSRFAATPIPTIYGGYCIPLFDAINQLQHDMVQYKRVFQMATPEELPIFKGIFVSLQKSSFGFFVDLNIVDETKRRWNYIFKNLFKNKPTEFQPKDVRKVNERRGFTVEDLKNELEYLNLTRVFPEIKEYAEGIYSRFGENRKMKTTQMLIAVHGCQVECFGERYRKIHHPDENSELISPGTSGTTSQSNGSSVQATSNATQSSPESTVASSVSESSSESTEEIPKTSDSSIESTREKTKEEKKKLKKMKRKEKMATEKQEEKPEETRNSESKTCPKCFRSSEFSRKTNEKLRISKIECKSLKKKLDEKTRKEEENEQLIRELKEKLEEKEKKCEELMGEKEEIEKKLEEKQVIIDVLETEKEMNRMEIMELRKEIQRNFSYSISSNSVLSEESKNALFDLLAIRNTMKTENALKKCEEITRNLSKNSNDETVQRMTRCEFVQFEKFCKIYEKSINHHIEYLRIHSKIRSNWTPNLPDFPRFSQCFLIEYKKTMKKECPIICESLLKNQEELEDLE</sequence>
<dbReference type="Pfam" id="PF25100">
    <property type="entry name" value="DUF7809"/>
    <property type="match status" value="1"/>
</dbReference>
<feature type="compositionally biased region" description="Basic and acidic residues" evidence="2">
    <location>
        <begin position="565"/>
        <end position="575"/>
    </location>
</feature>
<feature type="compositionally biased region" description="Low complexity" evidence="2">
    <location>
        <begin position="510"/>
        <end position="524"/>
    </location>
</feature>
<dbReference type="WBParaSite" id="Csp11.Scaffold630.g21448.t1">
    <property type="protein sequence ID" value="Csp11.Scaffold630.g21448.t1"/>
    <property type="gene ID" value="Csp11.Scaffold630.g21448"/>
</dbReference>
<feature type="compositionally biased region" description="Basic and acidic residues" evidence="2">
    <location>
        <begin position="585"/>
        <end position="602"/>
    </location>
</feature>
<feature type="coiled-coil region" evidence="1">
    <location>
        <begin position="623"/>
        <end position="706"/>
    </location>
</feature>
<feature type="domain" description="DUF7809" evidence="3">
    <location>
        <begin position="103"/>
        <end position="242"/>
    </location>
</feature>
<dbReference type="AlphaFoldDB" id="A0A1I7V1G2"/>
<name>A0A1I7V1G2_9PELO</name>
<evidence type="ECO:0000259" key="3">
    <source>
        <dbReference type="Pfam" id="PF25100"/>
    </source>
</evidence>
<reference evidence="5" key="1">
    <citation type="submission" date="2016-11" db="UniProtKB">
        <authorList>
            <consortium name="WormBaseParasite"/>
        </authorList>
    </citation>
    <scope>IDENTIFICATION</scope>
</reference>